<feature type="compositionally biased region" description="Basic and acidic residues" evidence="7">
    <location>
        <begin position="537"/>
        <end position="557"/>
    </location>
</feature>
<evidence type="ECO:0000256" key="4">
    <source>
        <dbReference type="ARBA" id="ARBA00023136"/>
    </source>
</evidence>
<dbReference type="PANTHER" id="PTHR10736:SF63">
    <property type="entry name" value="BESTROPHIN HOMOLOG-RELATED"/>
    <property type="match status" value="1"/>
</dbReference>
<dbReference type="PANTHER" id="PTHR10736">
    <property type="entry name" value="BESTROPHIN"/>
    <property type="match status" value="1"/>
</dbReference>
<feature type="region of interest" description="Disordered" evidence="7">
    <location>
        <begin position="537"/>
        <end position="570"/>
    </location>
</feature>
<feature type="region of interest" description="Disordered" evidence="7">
    <location>
        <begin position="491"/>
        <end position="525"/>
    </location>
</feature>
<evidence type="ECO:0000313" key="9">
    <source>
        <dbReference type="Proteomes" id="UP000827892"/>
    </source>
</evidence>
<dbReference type="Proteomes" id="UP000827892">
    <property type="component" value="Chromosome IV"/>
</dbReference>
<dbReference type="InterPro" id="IPR000615">
    <property type="entry name" value="Bestrophin"/>
</dbReference>
<comment type="similarity">
    <text evidence="5 6">Belongs to the anion channel-forming bestrophin (TC 1.A.46) family. Calcium-sensitive chloride channel subfamily.</text>
</comment>
<reference evidence="8 9" key="1">
    <citation type="submission" date="2022-05" db="EMBL/GenBank/DDBJ databases">
        <title>Chromosome-level reference genomes for two strains of Caenorhabditis briggsae: an improved platform for comparative genomics.</title>
        <authorList>
            <person name="Stevens L."/>
            <person name="Andersen E.C."/>
        </authorList>
    </citation>
    <scope>NUCLEOTIDE SEQUENCE [LARGE SCALE GENOMIC DNA]</scope>
    <source>
        <strain evidence="8">QX1410_ONT</strain>
        <tissue evidence="8">Whole-organism</tissue>
    </source>
</reference>
<keyword evidence="6" id="KW-0406">Ion transport</keyword>
<organism evidence="8 9">
    <name type="scientific">Caenorhabditis briggsae</name>
    <dbReference type="NCBI Taxonomy" id="6238"/>
    <lineage>
        <taxon>Eukaryota</taxon>
        <taxon>Metazoa</taxon>
        <taxon>Ecdysozoa</taxon>
        <taxon>Nematoda</taxon>
        <taxon>Chromadorea</taxon>
        <taxon>Rhabditida</taxon>
        <taxon>Rhabditina</taxon>
        <taxon>Rhabditomorpha</taxon>
        <taxon>Rhabditoidea</taxon>
        <taxon>Rhabditidae</taxon>
        <taxon>Peloderinae</taxon>
        <taxon>Caenorhabditis</taxon>
    </lineage>
</organism>
<keyword evidence="6" id="KW-0868">Chloride</keyword>
<evidence type="ECO:0000256" key="5">
    <source>
        <dbReference type="ARBA" id="ARBA00034769"/>
    </source>
</evidence>
<evidence type="ECO:0000256" key="6">
    <source>
        <dbReference type="RuleBase" id="RU363126"/>
    </source>
</evidence>
<dbReference type="GO" id="GO:0005254">
    <property type="term" value="F:chloride channel activity"/>
    <property type="evidence" value="ECO:0007669"/>
    <property type="project" value="UniProtKB-KW"/>
</dbReference>
<keyword evidence="6" id="KW-0869">Chloride channel</keyword>
<feature type="compositionally biased region" description="Acidic residues" evidence="7">
    <location>
        <begin position="558"/>
        <end position="567"/>
    </location>
</feature>
<evidence type="ECO:0000256" key="7">
    <source>
        <dbReference type="SAM" id="MobiDB-lite"/>
    </source>
</evidence>
<dbReference type="GO" id="GO:0034707">
    <property type="term" value="C:chloride channel complex"/>
    <property type="evidence" value="ECO:0007669"/>
    <property type="project" value="UniProtKB-KW"/>
</dbReference>
<keyword evidence="3 6" id="KW-1133">Transmembrane helix</keyword>
<comment type="subcellular location">
    <subcellularLocation>
        <location evidence="6">Cell membrane</location>
        <topology evidence="6">Multi-pass membrane protein</topology>
    </subcellularLocation>
    <subcellularLocation>
        <location evidence="1">Membrane</location>
        <topology evidence="1">Multi-pass membrane protein</topology>
    </subcellularLocation>
</comment>
<evidence type="ECO:0000256" key="3">
    <source>
        <dbReference type="ARBA" id="ARBA00022989"/>
    </source>
</evidence>
<dbReference type="AlphaFoldDB" id="A0AAE9D831"/>
<keyword evidence="2 6" id="KW-0812">Transmembrane</keyword>
<feature type="transmembrane region" description="Helical" evidence="6">
    <location>
        <begin position="75"/>
        <end position="92"/>
    </location>
</feature>
<comment type="function">
    <text evidence="6">Forms chloride channels.</text>
</comment>
<dbReference type="InterPro" id="IPR021134">
    <property type="entry name" value="Bestrophin-like"/>
</dbReference>
<dbReference type="EMBL" id="CP090894">
    <property type="protein sequence ID" value="ULT98272.1"/>
    <property type="molecule type" value="Genomic_DNA"/>
</dbReference>
<dbReference type="Pfam" id="PF01062">
    <property type="entry name" value="Bestrophin"/>
    <property type="match status" value="1"/>
</dbReference>
<dbReference type="GO" id="GO:0005886">
    <property type="term" value="C:plasma membrane"/>
    <property type="evidence" value="ECO:0007669"/>
    <property type="project" value="UniProtKB-SubCell"/>
</dbReference>
<evidence type="ECO:0000256" key="1">
    <source>
        <dbReference type="ARBA" id="ARBA00004141"/>
    </source>
</evidence>
<keyword evidence="4 6" id="KW-0472">Membrane</keyword>
<accession>A0AAE9D831</accession>
<keyword evidence="6" id="KW-0813">Transport</keyword>
<feature type="transmembrane region" description="Helical" evidence="6">
    <location>
        <begin position="36"/>
        <end position="54"/>
    </location>
</feature>
<evidence type="ECO:0000313" key="8">
    <source>
        <dbReference type="EMBL" id="ULT98272.1"/>
    </source>
</evidence>
<name>A0AAE9D831_CAEBR</name>
<keyword evidence="6" id="KW-0407">Ion channel</keyword>
<keyword evidence="6" id="KW-1003">Cell membrane</keyword>
<proteinExistence type="inferred from homology"/>
<gene>
    <name evidence="8" type="ORF">L3Y34_005822</name>
</gene>
<sequence>MTVSYNLDVSSTSLIAFLKLQLRWRGSVWKSVMRELLIFSLLFAIVTSIYRTNYFLSEEQRLFWDNFSALFDQKLDYIPLTFMLGFFVTIIVGRWNDIFLNIGWVDNTALLIATYIRGNDEKSRILRRTTLRYMVLTQVIIFRDISMRVRRRFPTLETVVAAGFMLESEREKYVELNLKYNKYFLPIQWCYSLLYEARAQGKIGADVMLNELIKSVGDFRRGLGQLCNFDWVPIPLVYPQVVFLAVRIYFFLCLIARQSVLIDGEPPKDASPVYPFVPFLMTSLQFIFYVGWMKVAESLMNPLGEDDDDFECNFLLDRNLATGLAIVDDCYNDSPPIQKDIFWSAETVEPLYSADTANLHMNPQIGSAAAYEPQENEIIMRPHIDTNDDFEDGCDDVEECNPRRLPRGISVVSVNRNCESRTSLVSRRNPGPTIMERLRSQFGGSKVNRPGKLFGSSQFSINTAIGDNDIGSCASILGELADDANKASQGLLTPEEFTGSPRRTPIDVLTSVPEEDEEAQKTRTSVDLRKWKEMVDNEKKRKEEEDEKKRKLSRKEEEKEEEVVDDKEENKTEPSEKLCVCTHQSPAESLPSLDRISLCNHLTHQLCNYLTHQLCNHLTHPTKQWSQEAIVVSKNTAAFVLYICSSSSLFSNVAI</sequence>
<protein>
    <recommendedName>
        <fullName evidence="6">Bestrophin homolog</fullName>
    </recommendedName>
</protein>
<feature type="transmembrane region" description="Helical" evidence="6">
    <location>
        <begin position="98"/>
        <end position="118"/>
    </location>
</feature>
<evidence type="ECO:0000256" key="2">
    <source>
        <dbReference type="ARBA" id="ARBA00022692"/>
    </source>
</evidence>